<comment type="caution">
    <text evidence="3">The sequence shown here is derived from an EMBL/GenBank/DDBJ whole genome shotgun (WGS) entry which is preliminary data.</text>
</comment>
<reference evidence="3 4" key="1">
    <citation type="submission" date="2019-10" db="EMBL/GenBank/DDBJ databases">
        <title>Taxonomy of Antarctic Massilia spp.: description of Massilia rubra sp. nov., Massilia aquatica sp. nov., Massilia mucilaginosa sp. nov., Massilia frigida sp. nov. isolated from streams, lakes and regoliths.</title>
        <authorList>
            <person name="Holochova P."/>
            <person name="Sedlacek I."/>
            <person name="Kralova S."/>
            <person name="Maslanova I."/>
            <person name="Busse H.-J."/>
            <person name="Stankova E."/>
            <person name="Vrbovska V."/>
            <person name="Kovarovic V."/>
            <person name="Bartak M."/>
            <person name="Svec P."/>
            <person name="Pantucek R."/>
        </authorList>
    </citation>
    <scope>NUCLEOTIDE SEQUENCE [LARGE SCALE GENOMIC DNA]</scope>
    <source>
        <strain evidence="3 4">CCM 8733</strain>
    </source>
</reference>
<dbReference type="InterPro" id="IPR009739">
    <property type="entry name" value="LprI-like_N"/>
</dbReference>
<dbReference type="RefSeq" id="WP_166882145.1">
    <property type="nucleotide sequence ID" value="NZ_WHJH01000075.1"/>
</dbReference>
<dbReference type="Proteomes" id="UP000609726">
    <property type="component" value="Unassembled WGS sequence"/>
</dbReference>
<evidence type="ECO:0000313" key="4">
    <source>
        <dbReference type="Proteomes" id="UP000609726"/>
    </source>
</evidence>
<feature type="signal peptide" evidence="1">
    <location>
        <begin position="1"/>
        <end position="18"/>
    </location>
</feature>
<keyword evidence="4" id="KW-1185">Reference proteome</keyword>
<dbReference type="Gene3D" id="1.20.1270.180">
    <property type="match status" value="1"/>
</dbReference>
<evidence type="ECO:0000259" key="2">
    <source>
        <dbReference type="Pfam" id="PF07007"/>
    </source>
</evidence>
<feature type="chain" id="PRO_5046442754" evidence="1">
    <location>
        <begin position="19"/>
        <end position="150"/>
    </location>
</feature>
<keyword evidence="1" id="KW-0732">Signal</keyword>
<dbReference type="EMBL" id="WHJH01000075">
    <property type="protein sequence ID" value="NHZ93459.1"/>
    <property type="molecule type" value="Genomic_DNA"/>
</dbReference>
<sequence>MKTMLLSIALLGAAQARAEAPMNQWLVAAVAKEMGKPVSEIRNSVAAKTCEGRIGPMEECMSVKLAAREIRMRTQYARAQKRLPHARDRDKLAMAQQAWIIFRGASCDYEARTIDDGRSYGVEESACKSSMTEARINTLRAYAECGSDAC</sequence>
<organism evidence="3 4">
    <name type="scientific">Massilia mucilaginosa</name>
    <dbReference type="NCBI Taxonomy" id="2609282"/>
    <lineage>
        <taxon>Bacteria</taxon>
        <taxon>Pseudomonadati</taxon>
        <taxon>Pseudomonadota</taxon>
        <taxon>Betaproteobacteria</taxon>
        <taxon>Burkholderiales</taxon>
        <taxon>Oxalobacteraceae</taxon>
        <taxon>Telluria group</taxon>
        <taxon>Massilia</taxon>
    </lineage>
</organism>
<dbReference type="Pfam" id="PF07007">
    <property type="entry name" value="LprI"/>
    <property type="match status" value="1"/>
</dbReference>
<proteinExistence type="predicted"/>
<protein>
    <submittedName>
        <fullName evidence="3">DUF1311 domain-containing protein</fullName>
    </submittedName>
</protein>
<accession>A0ABX0P2B2</accession>
<evidence type="ECO:0000313" key="3">
    <source>
        <dbReference type="EMBL" id="NHZ93459.1"/>
    </source>
</evidence>
<evidence type="ECO:0000256" key="1">
    <source>
        <dbReference type="SAM" id="SignalP"/>
    </source>
</evidence>
<name>A0ABX0P2B2_9BURK</name>
<feature type="domain" description="Lysozyme inhibitor LprI-like N-terminal" evidence="2">
    <location>
        <begin position="57"/>
        <end position="139"/>
    </location>
</feature>
<gene>
    <name evidence="3" type="ORF">F2P45_31310</name>
</gene>